<reference evidence="1" key="1">
    <citation type="journal article" date="2021" name="Environ. Microbiol.">
        <title>Gene family expansions and transcriptome signatures uncover fungal adaptations to wood decay.</title>
        <authorList>
            <person name="Hage H."/>
            <person name="Miyauchi S."/>
            <person name="Viragh M."/>
            <person name="Drula E."/>
            <person name="Min B."/>
            <person name="Chaduli D."/>
            <person name="Navarro D."/>
            <person name="Favel A."/>
            <person name="Norest M."/>
            <person name="Lesage-Meessen L."/>
            <person name="Balint B."/>
            <person name="Merenyi Z."/>
            <person name="de Eugenio L."/>
            <person name="Morin E."/>
            <person name="Martinez A.T."/>
            <person name="Baldrian P."/>
            <person name="Stursova M."/>
            <person name="Martinez M.J."/>
            <person name="Novotny C."/>
            <person name="Magnuson J.K."/>
            <person name="Spatafora J.W."/>
            <person name="Maurice S."/>
            <person name="Pangilinan J."/>
            <person name="Andreopoulos W."/>
            <person name="LaButti K."/>
            <person name="Hundley H."/>
            <person name="Na H."/>
            <person name="Kuo A."/>
            <person name="Barry K."/>
            <person name="Lipzen A."/>
            <person name="Henrissat B."/>
            <person name="Riley R."/>
            <person name="Ahrendt S."/>
            <person name="Nagy L.G."/>
            <person name="Grigoriev I.V."/>
            <person name="Martin F."/>
            <person name="Rosso M.N."/>
        </authorList>
    </citation>
    <scope>NUCLEOTIDE SEQUENCE</scope>
    <source>
        <strain evidence="1">CBS 384.51</strain>
    </source>
</reference>
<gene>
    <name evidence="1" type="ORF">BDY19DRAFT_1069</name>
</gene>
<keyword evidence="2" id="KW-1185">Reference proteome</keyword>
<evidence type="ECO:0000313" key="1">
    <source>
        <dbReference type="EMBL" id="KAI0094117.1"/>
    </source>
</evidence>
<accession>A0ACB8UI33</accession>
<sequence length="316" mass="36150">MYQSTIEPLPSLGNVGDLWLTRHGIYVKCEDGYWSQWTRQRKYCFPPGEKARRLVWSRNAELKYLPLSAPEAHLWKTRDIRVPMSCIPESARTSPAVQMALQKQYSELTEDDIIVLLNTRCDSCRSRFDTSIAAPRNKARQDSTPQNESHQNLALQGEERNDISSGDEARKDVAPLDESRQDVSPRDRSRQDQASQDEVREEPSPYNEVRQDLESQDEALQDASPRNQSRQDPEPQDEARQDVSPHNEAHQDLASQDEEWRDVGSLDEARQNVSPHNEASQDSASPTPQDETYTFPASQDDECHDLAEYLQQADVQ</sequence>
<protein>
    <submittedName>
        <fullName evidence="1">Uncharacterized protein</fullName>
    </submittedName>
</protein>
<organism evidence="1 2">
    <name type="scientific">Irpex rosettiformis</name>
    <dbReference type="NCBI Taxonomy" id="378272"/>
    <lineage>
        <taxon>Eukaryota</taxon>
        <taxon>Fungi</taxon>
        <taxon>Dikarya</taxon>
        <taxon>Basidiomycota</taxon>
        <taxon>Agaricomycotina</taxon>
        <taxon>Agaricomycetes</taxon>
        <taxon>Polyporales</taxon>
        <taxon>Irpicaceae</taxon>
        <taxon>Irpex</taxon>
    </lineage>
</organism>
<comment type="caution">
    <text evidence="1">The sequence shown here is derived from an EMBL/GenBank/DDBJ whole genome shotgun (WGS) entry which is preliminary data.</text>
</comment>
<evidence type="ECO:0000313" key="2">
    <source>
        <dbReference type="Proteomes" id="UP001055072"/>
    </source>
</evidence>
<name>A0ACB8UI33_9APHY</name>
<dbReference type="EMBL" id="MU274900">
    <property type="protein sequence ID" value="KAI0094117.1"/>
    <property type="molecule type" value="Genomic_DNA"/>
</dbReference>
<proteinExistence type="predicted"/>
<dbReference type="Proteomes" id="UP001055072">
    <property type="component" value="Unassembled WGS sequence"/>
</dbReference>